<dbReference type="PANTHER" id="PTHR43046">
    <property type="entry name" value="GDP-MANNOSE MANNOSYL HYDROLASE"/>
    <property type="match status" value="1"/>
</dbReference>
<dbReference type="RefSeq" id="WP_208927062.1">
    <property type="nucleotide sequence ID" value="NZ_CP013655.1"/>
</dbReference>
<name>A0A0U2X969_9ENTE</name>
<reference evidence="5" key="1">
    <citation type="submission" date="2015-12" db="EMBL/GenBank/DDBJ databases">
        <authorList>
            <person name="Lauer A."/>
            <person name="Humrighouse B."/>
            <person name="Loparev V."/>
            <person name="Shewmaker P.L."/>
            <person name="Whitney A.M."/>
            <person name="McLaughlin R.W."/>
        </authorList>
    </citation>
    <scope>NUCLEOTIDE SEQUENCE [LARGE SCALE GENOMIC DNA]</scope>
    <source>
        <strain evidence="5">LMG 26678</strain>
    </source>
</reference>
<feature type="domain" description="Nudix hydrolase" evidence="3">
    <location>
        <begin position="9"/>
        <end position="144"/>
    </location>
</feature>
<protein>
    <recommendedName>
        <fullName evidence="3">Nudix hydrolase domain-containing protein</fullName>
    </recommendedName>
</protein>
<dbReference type="Pfam" id="PF00293">
    <property type="entry name" value="NUDIX"/>
    <property type="match status" value="1"/>
</dbReference>
<evidence type="ECO:0000256" key="1">
    <source>
        <dbReference type="ARBA" id="ARBA00001946"/>
    </source>
</evidence>
<evidence type="ECO:0000313" key="4">
    <source>
        <dbReference type="EMBL" id="ALS37399.1"/>
    </source>
</evidence>
<dbReference type="KEGG" id="erx:ATZ35_09610"/>
<dbReference type="EMBL" id="CP013655">
    <property type="protein sequence ID" value="ALS37399.1"/>
    <property type="molecule type" value="Genomic_DNA"/>
</dbReference>
<evidence type="ECO:0000313" key="5">
    <source>
        <dbReference type="Proteomes" id="UP000067523"/>
    </source>
</evidence>
<dbReference type="GO" id="GO:0016787">
    <property type="term" value="F:hydrolase activity"/>
    <property type="evidence" value="ECO:0007669"/>
    <property type="project" value="UniProtKB-KW"/>
</dbReference>
<dbReference type="Gene3D" id="3.90.79.10">
    <property type="entry name" value="Nucleoside Triphosphate Pyrophosphohydrolase"/>
    <property type="match status" value="1"/>
</dbReference>
<sequence>MDCTFQTKEGRFNYRVGAIITSELGLLVVSNAKEPFFYSVGGRVKMGETADAAIEREVYEETGSQIKTKALGFIHENFFTSDLTGEEYHEISFYYYVELQNTEIFCESCNEFDEEEQLQWVLFDRLTQLDIRPTFLKELTKNKNETIQHLVQRESID</sequence>
<organism evidence="4 5">
    <name type="scientific">Enterococcus rotai</name>
    <dbReference type="NCBI Taxonomy" id="118060"/>
    <lineage>
        <taxon>Bacteria</taxon>
        <taxon>Bacillati</taxon>
        <taxon>Bacillota</taxon>
        <taxon>Bacilli</taxon>
        <taxon>Lactobacillales</taxon>
        <taxon>Enterococcaceae</taxon>
        <taxon>Enterococcus</taxon>
    </lineage>
</organism>
<dbReference type="CDD" id="cd04688">
    <property type="entry name" value="NUDIX_Hydrolase"/>
    <property type="match status" value="1"/>
</dbReference>
<evidence type="ECO:0000259" key="3">
    <source>
        <dbReference type="PROSITE" id="PS51462"/>
    </source>
</evidence>
<accession>A0A0U2X969</accession>
<comment type="cofactor">
    <cofactor evidence="1">
        <name>Mg(2+)</name>
        <dbReference type="ChEBI" id="CHEBI:18420"/>
    </cofactor>
</comment>
<dbReference type="AlphaFoldDB" id="A0A0U2X969"/>
<keyword evidence="2" id="KW-0378">Hydrolase</keyword>
<proteinExistence type="predicted"/>
<gene>
    <name evidence="4" type="ORF">ATZ35_09610</name>
</gene>
<dbReference type="PROSITE" id="PS51462">
    <property type="entry name" value="NUDIX"/>
    <property type="match status" value="1"/>
</dbReference>
<dbReference type="Proteomes" id="UP000067523">
    <property type="component" value="Chromosome"/>
</dbReference>
<evidence type="ECO:0000256" key="2">
    <source>
        <dbReference type="ARBA" id="ARBA00022801"/>
    </source>
</evidence>
<dbReference type="InterPro" id="IPR020084">
    <property type="entry name" value="NUDIX_hydrolase_CS"/>
</dbReference>
<dbReference type="InterPro" id="IPR000086">
    <property type="entry name" value="NUDIX_hydrolase_dom"/>
</dbReference>
<dbReference type="PANTHER" id="PTHR43046:SF14">
    <property type="entry name" value="MUTT_NUDIX FAMILY PROTEIN"/>
    <property type="match status" value="1"/>
</dbReference>
<keyword evidence="5" id="KW-1185">Reference proteome</keyword>
<dbReference type="InterPro" id="IPR015797">
    <property type="entry name" value="NUDIX_hydrolase-like_dom_sf"/>
</dbReference>
<dbReference type="STRING" id="118060.ATZ35_09610"/>
<dbReference type="SUPFAM" id="SSF55811">
    <property type="entry name" value="Nudix"/>
    <property type="match status" value="1"/>
</dbReference>
<dbReference type="PROSITE" id="PS00893">
    <property type="entry name" value="NUDIX_BOX"/>
    <property type="match status" value="1"/>
</dbReference>